<dbReference type="InterPro" id="IPR031876">
    <property type="entry name" value="DUF4760"/>
</dbReference>
<keyword evidence="1" id="KW-0808">Transferase</keyword>
<dbReference type="Gene3D" id="2.160.10.10">
    <property type="entry name" value="Hexapeptide repeat proteins"/>
    <property type="match status" value="1"/>
</dbReference>
<keyword evidence="4" id="KW-1133">Transmembrane helix</keyword>
<dbReference type="SUPFAM" id="SSF51161">
    <property type="entry name" value="Trimeric LpxA-like enzymes"/>
    <property type="match status" value="1"/>
</dbReference>
<dbReference type="PANTHER" id="PTHR43300">
    <property type="entry name" value="ACETYLTRANSFERASE"/>
    <property type="match status" value="1"/>
</dbReference>
<sequence length="391" mass="43960">MINKKNKSIIFVTISLLCIVLSIAVYILEKSGGSCSFLVTVFKRWHLKETVDIVAILSGISGILVGIASIRISNLGAVKEYFQQGDAKEHTEARKNLYQKFNAGIKINKNDKDASNVISFFHFWGMMVEKKYLPIWVFESASGQAVIRLYEGLQDMIKERRRDNPNYGEYFEWLYRKCKSKKRKRIKKEVEIEHVQVGNYTSFLSQEELKKIGFYSCGTNVKISRYARIYSPEKIKIGDNVRIDDFCILSGKIIMGSYIHISPYTCLIAGDYGITLKDFTTISSRCAIYAVSDDYSGHSLTNPMISSPYRCPYGGEVILKKYSIIGSGSVVLPNVTIGKGSAIGAMSLVKTSVPKWTICAGIPCKKVKKRSKDLKNLENKMTTEQKAGVNT</sequence>
<dbReference type="InterPro" id="IPR050179">
    <property type="entry name" value="Trans_hexapeptide_repeat"/>
</dbReference>
<feature type="transmembrane region" description="Helical" evidence="4">
    <location>
        <begin position="9"/>
        <end position="28"/>
    </location>
</feature>
<dbReference type="Pfam" id="PF15956">
    <property type="entry name" value="DUF4760"/>
    <property type="match status" value="1"/>
</dbReference>
<evidence type="ECO:0000313" key="6">
    <source>
        <dbReference type="Proteomes" id="UP001149331"/>
    </source>
</evidence>
<evidence type="ECO:0000256" key="2">
    <source>
        <dbReference type="ARBA" id="ARBA00022737"/>
    </source>
</evidence>
<evidence type="ECO:0000256" key="3">
    <source>
        <dbReference type="ARBA" id="ARBA00023315"/>
    </source>
</evidence>
<reference evidence="5" key="1">
    <citation type="submission" date="2022-12" db="EMBL/GenBank/DDBJ databases">
        <title>Genome of R. gnavus strain RSHDN_120.</title>
        <authorList>
            <person name="Abdugheni R."/>
        </authorList>
    </citation>
    <scope>NUCLEOTIDE SEQUENCE</scope>
    <source>
        <strain evidence="5">RSHDN_120</strain>
    </source>
</reference>
<keyword evidence="2" id="KW-0677">Repeat</keyword>
<evidence type="ECO:0000313" key="5">
    <source>
        <dbReference type="EMBL" id="MDE1203385.1"/>
    </source>
</evidence>
<keyword evidence="4" id="KW-0812">Transmembrane</keyword>
<evidence type="ECO:0000256" key="1">
    <source>
        <dbReference type="ARBA" id="ARBA00022679"/>
    </source>
</evidence>
<dbReference type="Proteomes" id="UP001149331">
    <property type="component" value="Unassembled WGS sequence"/>
</dbReference>
<dbReference type="EMBL" id="JAPZEG010000007">
    <property type="protein sequence ID" value="MDE1203385.1"/>
    <property type="molecule type" value="Genomic_DNA"/>
</dbReference>
<feature type="transmembrane region" description="Helical" evidence="4">
    <location>
        <begin position="53"/>
        <end position="72"/>
    </location>
</feature>
<gene>
    <name evidence="5" type="ORF">O4N78_07325</name>
</gene>
<dbReference type="AlphaFoldDB" id="A0AAW6K2G6"/>
<comment type="caution">
    <text evidence="5">The sequence shown here is derived from an EMBL/GenBank/DDBJ whole genome shotgun (WGS) entry which is preliminary data.</text>
</comment>
<dbReference type="PROSITE" id="PS00101">
    <property type="entry name" value="HEXAPEP_TRANSFERASES"/>
    <property type="match status" value="1"/>
</dbReference>
<proteinExistence type="predicted"/>
<dbReference type="RefSeq" id="WP_243040585.1">
    <property type="nucleotide sequence ID" value="NZ_JAPZEG010000007.1"/>
</dbReference>
<evidence type="ECO:0000256" key="4">
    <source>
        <dbReference type="SAM" id="Phobius"/>
    </source>
</evidence>
<dbReference type="InterPro" id="IPR011004">
    <property type="entry name" value="Trimer_LpxA-like_sf"/>
</dbReference>
<dbReference type="GO" id="GO:0016746">
    <property type="term" value="F:acyltransferase activity"/>
    <property type="evidence" value="ECO:0007669"/>
    <property type="project" value="UniProtKB-KW"/>
</dbReference>
<organism evidence="5 6">
    <name type="scientific">Mediterraneibacter gnavus</name>
    <name type="common">Ruminococcus gnavus</name>
    <dbReference type="NCBI Taxonomy" id="33038"/>
    <lineage>
        <taxon>Bacteria</taxon>
        <taxon>Bacillati</taxon>
        <taxon>Bacillota</taxon>
        <taxon>Clostridia</taxon>
        <taxon>Lachnospirales</taxon>
        <taxon>Lachnospiraceae</taxon>
        <taxon>Mediterraneibacter</taxon>
    </lineage>
</organism>
<protein>
    <submittedName>
        <fullName evidence="5">Acyltransferase</fullName>
    </submittedName>
</protein>
<dbReference type="InterPro" id="IPR018357">
    <property type="entry name" value="Hexapep_transf_CS"/>
</dbReference>
<name>A0AAW6K2G6_MEDGN</name>
<keyword evidence="4" id="KW-0472">Membrane</keyword>
<dbReference type="PANTHER" id="PTHR43300:SF12">
    <property type="entry name" value="CHLORAMPHENICOL ACETYLTRANSFERASE"/>
    <property type="match status" value="1"/>
</dbReference>
<dbReference type="CDD" id="cd04647">
    <property type="entry name" value="LbH_MAT_like"/>
    <property type="match status" value="1"/>
</dbReference>
<keyword evidence="3 5" id="KW-0012">Acyltransferase</keyword>
<accession>A0AAW6K2G6</accession>